<keyword evidence="4" id="KW-0101">Branched-chain amino acid catabolism</keyword>
<dbReference type="InterPro" id="IPR046373">
    <property type="entry name" value="Acyl-CoA_Oxase/DH_mid-dom_sf"/>
</dbReference>
<dbReference type="Gene3D" id="1.10.540.10">
    <property type="entry name" value="Acyl-CoA dehydrogenase/oxidase, N-terminal domain"/>
    <property type="match status" value="1"/>
</dbReference>
<dbReference type="SUPFAM" id="SSF56645">
    <property type="entry name" value="Acyl-CoA dehydrogenase NM domain-like"/>
    <property type="match status" value="1"/>
</dbReference>
<dbReference type="RefSeq" id="WP_307199295.1">
    <property type="nucleotide sequence ID" value="NZ_JAUTAN010000001.1"/>
</dbReference>
<dbReference type="InterPro" id="IPR009100">
    <property type="entry name" value="AcylCoA_DH/oxidase_NM_dom_sf"/>
</dbReference>
<feature type="domain" description="Acyl-CoA dehydrogenase/oxidase C-terminal" evidence="9">
    <location>
        <begin position="226"/>
        <end position="375"/>
    </location>
</feature>
<accession>A0AAJ1X1W9</accession>
<evidence type="ECO:0000313" key="13">
    <source>
        <dbReference type="Proteomes" id="UP001239215"/>
    </source>
</evidence>
<dbReference type="PANTHER" id="PTHR43831:SF1">
    <property type="entry name" value="ISOBUTYRYL-COA DEHYDROGENASE, MITOCHONDRIAL"/>
    <property type="match status" value="1"/>
</dbReference>
<evidence type="ECO:0000256" key="7">
    <source>
        <dbReference type="ARBA" id="ARBA00023002"/>
    </source>
</evidence>
<evidence type="ECO:0000256" key="8">
    <source>
        <dbReference type="RuleBase" id="RU362125"/>
    </source>
</evidence>
<keyword evidence="6 8" id="KW-0274">FAD</keyword>
<dbReference type="FunFam" id="1.20.140.10:FF:000001">
    <property type="entry name" value="Acyl-CoA dehydrogenase"/>
    <property type="match status" value="1"/>
</dbReference>
<dbReference type="InterPro" id="IPR009075">
    <property type="entry name" value="AcylCo_DH/oxidase_C"/>
</dbReference>
<evidence type="ECO:0000256" key="5">
    <source>
        <dbReference type="ARBA" id="ARBA00022630"/>
    </source>
</evidence>
<dbReference type="GO" id="GO:0003995">
    <property type="term" value="F:acyl-CoA dehydrogenase activity"/>
    <property type="evidence" value="ECO:0007669"/>
    <property type="project" value="InterPro"/>
</dbReference>
<comment type="cofactor">
    <cofactor evidence="1 8">
        <name>FAD</name>
        <dbReference type="ChEBI" id="CHEBI:57692"/>
    </cofactor>
</comment>
<dbReference type="FunFam" id="2.40.110.10:FF:000001">
    <property type="entry name" value="Acyl-CoA dehydrogenase, mitochondrial"/>
    <property type="match status" value="1"/>
</dbReference>
<feature type="domain" description="Acyl-CoA oxidase/dehydrogenase middle" evidence="10">
    <location>
        <begin position="121"/>
        <end position="214"/>
    </location>
</feature>
<dbReference type="InterPro" id="IPR052547">
    <property type="entry name" value="Mito_Isobutyryl-CoADH"/>
</dbReference>
<organism evidence="12 13">
    <name type="scientific">Nocardioides zeae</name>
    <dbReference type="NCBI Taxonomy" id="1457234"/>
    <lineage>
        <taxon>Bacteria</taxon>
        <taxon>Bacillati</taxon>
        <taxon>Actinomycetota</taxon>
        <taxon>Actinomycetes</taxon>
        <taxon>Propionibacteriales</taxon>
        <taxon>Nocardioidaceae</taxon>
        <taxon>Nocardioides</taxon>
    </lineage>
</organism>
<comment type="similarity">
    <text evidence="3 8">Belongs to the acyl-CoA dehydrogenase family.</text>
</comment>
<dbReference type="InterPro" id="IPR013786">
    <property type="entry name" value="AcylCoA_DH/ox_N"/>
</dbReference>
<dbReference type="InterPro" id="IPR006091">
    <property type="entry name" value="Acyl-CoA_Oxase/DH_mid-dom"/>
</dbReference>
<feature type="domain" description="Acyl-CoA dehydrogenase/oxidase N-terminal" evidence="11">
    <location>
        <begin position="7"/>
        <end position="114"/>
    </location>
</feature>
<dbReference type="Pfam" id="PF02771">
    <property type="entry name" value="Acyl-CoA_dh_N"/>
    <property type="match status" value="1"/>
</dbReference>
<evidence type="ECO:0000256" key="6">
    <source>
        <dbReference type="ARBA" id="ARBA00022827"/>
    </source>
</evidence>
<dbReference type="PROSITE" id="PS00072">
    <property type="entry name" value="ACYL_COA_DH_1"/>
    <property type="match status" value="1"/>
</dbReference>
<keyword evidence="7 8" id="KW-0560">Oxidoreductase</keyword>
<dbReference type="InterPro" id="IPR006089">
    <property type="entry name" value="Acyl-CoA_DH_CS"/>
</dbReference>
<dbReference type="Pfam" id="PF02770">
    <property type="entry name" value="Acyl-CoA_dh_M"/>
    <property type="match status" value="1"/>
</dbReference>
<dbReference type="GO" id="GO:0050660">
    <property type="term" value="F:flavin adenine dinucleotide binding"/>
    <property type="evidence" value="ECO:0007669"/>
    <property type="project" value="InterPro"/>
</dbReference>
<keyword evidence="5 8" id="KW-0285">Flavoprotein</keyword>
<evidence type="ECO:0000259" key="11">
    <source>
        <dbReference type="Pfam" id="PF02771"/>
    </source>
</evidence>
<dbReference type="Proteomes" id="UP001239215">
    <property type="component" value="Unassembled WGS sequence"/>
</dbReference>
<dbReference type="PROSITE" id="PS00073">
    <property type="entry name" value="ACYL_COA_DH_2"/>
    <property type="match status" value="1"/>
</dbReference>
<comment type="pathway">
    <text evidence="2">Amino-acid degradation; L-valine degradation.</text>
</comment>
<evidence type="ECO:0000256" key="3">
    <source>
        <dbReference type="ARBA" id="ARBA00009347"/>
    </source>
</evidence>
<evidence type="ECO:0000259" key="10">
    <source>
        <dbReference type="Pfam" id="PF02770"/>
    </source>
</evidence>
<evidence type="ECO:0000256" key="4">
    <source>
        <dbReference type="ARBA" id="ARBA00022456"/>
    </source>
</evidence>
<dbReference type="Gene3D" id="1.20.140.10">
    <property type="entry name" value="Butyryl-CoA Dehydrogenase, subunit A, domain 3"/>
    <property type="match status" value="1"/>
</dbReference>
<dbReference type="GO" id="GO:0009083">
    <property type="term" value="P:branched-chain amino acid catabolic process"/>
    <property type="evidence" value="ECO:0007669"/>
    <property type="project" value="UniProtKB-KW"/>
</dbReference>
<dbReference type="InterPro" id="IPR037069">
    <property type="entry name" value="AcylCoA_DH/ox_N_sf"/>
</dbReference>
<dbReference type="AlphaFoldDB" id="A0AAJ1X1W9"/>
<proteinExistence type="inferred from homology"/>
<reference evidence="12" key="1">
    <citation type="submission" date="2023-07" db="EMBL/GenBank/DDBJ databases">
        <title>Functional and genomic diversity of the sorghum phyllosphere microbiome.</title>
        <authorList>
            <person name="Shade A."/>
        </authorList>
    </citation>
    <scope>NUCLEOTIDE SEQUENCE</scope>
    <source>
        <strain evidence="12">SORGH_AS_1067</strain>
    </source>
</reference>
<comment type="caution">
    <text evidence="12">The sequence shown here is derived from an EMBL/GenBank/DDBJ whole genome shotgun (WGS) entry which is preliminary data.</text>
</comment>
<dbReference type="EMBL" id="JAUTAN010000001">
    <property type="protein sequence ID" value="MDQ1103899.1"/>
    <property type="molecule type" value="Genomic_DNA"/>
</dbReference>
<evidence type="ECO:0000259" key="9">
    <source>
        <dbReference type="Pfam" id="PF00441"/>
    </source>
</evidence>
<dbReference type="SUPFAM" id="SSF47203">
    <property type="entry name" value="Acyl-CoA dehydrogenase C-terminal domain-like"/>
    <property type="match status" value="1"/>
</dbReference>
<dbReference type="Gene3D" id="2.40.110.10">
    <property type="entry name" value="Butyryl-CoA Dehydrogenase, subunit A, domain 2"/>
    <property type="match status" value="1"/>
</dbReference>
<evidence type="ECO:0000313" key="12">
    <source>
        <dbReference type="EMBL" id="MDQ1103899.1"/>
    </source>
</evidence>
<dbReference type="InterPro" id="IPR036250">
    <property type="entry name" value="AcylCo_DH-like_C"/>
</dbReference>
<protein>
    <submittedName>
        <fullName evidence="12">Alkylation response protein AidB-like acyl-CoA dehydrogenase</fullName>
    </submittedName>
</protein>
<gene>
    <name evidence="12" type="ORF">QE405_001183</name>
</gene>
<name>A0AAJ1X1W9_9ACTN</name>
<sequence length="380" mass="40648">MNLDEDDLAAMVAAVRKFAEAELAPHAQERDEKKIFPVDVLQRAGELGLGGLYAGEEHGGIGLPRRAAAAVFVELARGDTAIAAYISIHNMVAWMVDTFATDEVRAAWLPELSAMQKLASYCLTEPDAGSDAAAIRTTARRDGDEYVLRGVKQFISGAGSTDAYLVMARTGGPDARGISAFLVPADSEGLSFGANERKMGWNAQPTRQVVLEDVRVPASHRLGEEGEGFSIAMRGLNGGRINIAACSLGGASWAVERAAVHLRERIAFGKPLSAQQALQFRLADMTTSIEASRCLLERAATALDEGSPDAVQLCAMAKQFVTDQCFEAANAALQLHGGYGYLAEYGVERVVRDLRVHQILEGTNEIMRLIVSRAALEGAA</sequence>
<dbReference type="PIRSF" id="PIRSF016578">
    <property type="entry name" value="HsaA"/>
    <property type="match status" value="1"/>
</dbReference>
<evidence type="ECO:0000256" key="1">
    <source>
        <dbReference type="ARBA" id="ARBA00001974"/>
    </source>
</evidence>
<dbReference type="Pfam" id="PF00441">
    <property type="entry name" value="Acyl-CoA_dh_1"/>
    <property type="match status" value="1"/>
</dbReference>
<dbReference type="PANTHER" id="PTHR43831">
    <property type="entry name" value="ISOBUTYRYL-COA DEHYDROGENASE"/>
    <property type="match status" value="1"/>
</dbReference>
<evidence type="ECO:0000256" key="2">
    <source>
        <dbReference type="ARBA" id="ARBA00005109"/>
    </source>
</evidence>